<feature type="transmembrane region" description="Helical" evidence="1">
    <location>
        <begin position="165"/>
        <end position="188"/>
    </location>
</feature>
<proteinExistence type="predicted"/>
<feature type="transmembrane region" description="Helical" evidence="1">
    <location>
        <begin position="109"/>
        <end position="127"/>
    </location>
</feature>
<feature type="transmembrane region" description="Helical" evidence="1">
    <location>
        <begin position="358"/>
        <end position="376"/>
    </location>
</feature>
<feature type="transmembrane region" description="Helical" evidence="1">
    <location>
        <begin position="235"/>
        <end position="254"/>
    </location>
</feature>
<dbReference type="Proteomes" id="UP000027161">
    <property type="component" value="Unassembled WGS sequence"/>
</dbReference>
<sequence>MELRISLIFKMIILIIIINELYTMYLLFSKHLIYDFKKRLQNYFFSLLGIFIFSCINAINFYNFKIFLLINKNLCGEQINHINQTKFIGSIIAGFALTQLINKLSNKKIILISLSLLIICTINLILLNNYTLIKINFILINFGTFSYFTSITLDIIESSKEKKYFFLACIMLLWAGGNLMVDLLNPFIKPTNNTIVICALLYCINILTEFLHYNPTSHKLNLNSKFSSLIKNVELQLLTGLVVAYITLDILWYYEAFALKKELALINLRLILKYIFLAICFSIIPICYILSKVNKYLANLSLTIILLVCFILLPLHGTNKNLNILYIILIGSCLGSIYICNILILIDKFRNYELRTALFSYFSMCSIGIYAGALSSHVPYGTINGSDFLFSVFAVVGSFVAYHFWYFIKYKLYRF</sequence>
<evidence type="ECO:0000256" key="1">
    <source>
        <dbReference type="SAM" id="Phobius"/>
    </source>
</evidence>
<keyword evidence="1" id="KW-0812">Transmembrane</keyword>
<keyword evidence="3" id="KW-1185">Reference proteome</keyword>
<dbReference type="InterPro" id="IPR036259">
    <property type="entry name" value="MFS_trans_sf"/>
</dbReference>
<organism evidence="2 3">
    <name type="scientific">Rickettsia tamurae subsp. buchneri</name>
    <dbReference type="NCBI Taxonomy" id="1462938"/>
    <lineage>
        <taxon>Bacteria</taxon>
        <taxon>Pseudomonadati</taxon>
        <taxon>Pseudomonadota</taxon>
        <taxon>Alphaproteobacteria</taxon>
        <taxon>Rickettsiales</taxon>
        <taxon>Rickettsiaceae</taxon>
        <taxon>Rickettsieae</taxon>
        <taxon>Rickettsia</taxon>
        <taxon>spotted fever group</taxon>
    </lineage>
</organism>
<gene>
    <name evidence="2" type="ORF">REISMN_01585</name>
</gene>
<feature type="transmembrane region" description="Helical" evidence="1">
    <location>
        <begin position="266"/>
        <end position="290"/>
    </location>
</feature>
<keyword evidence="1" id="KW-1133">Transmembrane helix</keyword>
<name>A0A8E1C0I6_9RICK</name>
<evidence type="ECO:0000313" key="3">
    <source>
        <dbReference type="Proteomes" id="UP000027161"/>
    </source>
</evidence>
<dbReference type="Gene3D" id="1.20.1250.20">
    <property type="entry name" value="MFS general substrate transporter like domains"/>
    <property type="match status" value="1"/>
</dbReference>
<evidence type="ECO:0008006" key="4">
    <source>
        <dbReference type="Google" id="ProtNLM"/>
    </source>
</evidence>
<feature type="transmembrane region" description="Helical" evidence="1">
    <location>
        <begin position="133"/>
        <end position="153"/>
    </location>
</feature>
<feature type="transmembrane region" description="Helical" evidence="1">
    <location>
        <begin position="297"/>
        <end position="317"/>
    </location>
</feature>
<dbReference type="AlphaFoldDB" id="A0A8E1C0I6"/>
<evidence type="ECO:0000313" key="2">
    <source>
        <dbReference type="EMBL" id="KDO03442.1"/>
    </source>
</evidence>
<feature type="transmembrane region" description="Helical" evidence="1">
    <location>
        <begin position="7"/>
        <end position="28"/>
    </location>
</feature>
<feature type="transmembrane region" description="Helical" evidence="1">
    <location>
        <begin position="40"/>
        <end position="62"/>
    </location>
</feature>
<reference evidence="2 3" key="1">
    <citation type="submission" date="2014-02" db="EMBL/GenBank/DDBJ databases">
        <title>Draft genome sequence of Rickettsia buchneri sp. nov. ISO7T.</title>
        <authorList>
            <person name="Felsheim R.F."/>
            <person name="Kurtti T.J."/>
            <person name="Munderloh U.G."/>
        </authorList>
    </citation>
    <scope>NUCLEOTIDE SEQUENCE [LARGE SCALE GENOMIC DNA]</scope>
    <source>
        <strain evidence="2 3">ISO7</strain>
    </source>
</reference>
<dbReference type="EMBL" id="JFKF01000033">
    <property type="protein sequence ID" value="KDO03442.1"/>
    <property type="molecule type" value="Genomic_DNA"/>
</dbReference>
<feature type="transmembrane region" description="Helical" evidence="1">
    <location>
        <begin position="388"/>
        <end position="408"/>
    </location>
</feature>
<keyword evidence="1" id="KW-0472">Membrane</keyword>
<protein>
    <recommendedName>
        <fullName evidence="4">MFS transporter</fullName>
    </recommendedName>
</protein>
<feature type="transmembrane region" description="Helical" evidence="1">
    <location>
        <begin position="194"/>
        <end position="214"/>
    </location>
</feature>
<dbReference type="SUPFAM" id="SSF103473">
    <property type="entry name" value="MFS general substrate transporter"/>
    <property type="match status" value="1"/>
</dbReference>
<accession>A0A8E1C0I6</accession>
<feature type="transmembrane region" description="Helical" evidence="1">
    <location>
        <begin position="323"/>
        <end position="346"/>
    </location>
</feature>
<comment type="caution">
    <text evidence="2">The sequence shown here is derived from an EMBL/GenBank/DDBJ whole genome shotgun (WGS) entry which is preliminary data.</text>
</comment>